<reference evidence="8 9" key="1">
    <citation type="submission" date="2020-06" db="EMBL/GenBank/DDBJ databases">
        <title>Actinokineospora xiongansis sp. nov., isolated from soil of Baiyangdian.</title>
        <authorList>
            <person name="Zhang X."/>
        </authorList>
    </citation>
    <scope>NUCLEOTIDE SEQUENCE [LARGE SCALE GENOMIC DNA]</scope>
    <source>
        <strain evidence="8 9">HBU206404</strain>
    </source>
</reference>
<dbReference type="InterPro" id="IPR014284">
    <property type="entry name" value="RNA_pol_sigma-70_dom"/>
</dbReference>
<dbReference type="EMBL" id="JABVED010000001">
    <property type="protein sequence ID" value="MBC6445914.1"/>
    <property type="molecule type" value="Genomic_DNA"/>
</dbReference>
<evidence type="ECO:0000259" key="7">
    <source>
        <dbReference type="Pfam" id="PF08281"/>
    </source>
</evidence>
<keyword evidence="9" id="KW-1185">Reference proteome</keyword>
<comment type="caution">
    <text evidence="8">The sequence shown here is derived from an EMBL/GenBank/DDBJ whole genome shotgun (WGS) entry which is preliminary data.</text>
</comment>
<evidence type="ECO:0000256" key="1">
    <source>
        <dbReference type="ARBA" id="ARBA00010641"/>
    </source>
</evidence>
<evidence type="ECO:0000256" key="6">
    <source>
        <dbReference type="SAM" id="MobiDB-lite"/>
    </source>
</evidence>
<dbReference type="Pfam" id="PF08281">
    <property type="entry name" value="Sigma70_r4_2"/>
    <property type="match status" value="1"/>
</dbReference>
<protein>
    <submittedName>
        <fullName evidence="8">Sigma-70 family RNA polymerase sigma factor</fullName>
    </submittedName>
</protein>
<accession>A0ABR7KZV9</accession>
<proteinExistence type="inferred from homology"/>
<dbReference type="Gene3D" id="1.10.10.10">
    <property type="entry name" value="Winged helix-like DNA-binding domain superfamily/Winged helix DNA-binding domain"/>
    <property type="match status" value="1"/>
</dbReference>
<evidence type="ECO:0000256" key="3">
    <source>
        <dbReference type="ARBA" id="ARBA00023082"/>
    </source>
</evidence>
<dbReference type="PANTHER" id="PTHR43133">
    <property type="entry name" value="RNA POLYMERASE ECF-TYPE SIGMA FACTO"/>
    <property type="match status" value="1"/>
</dbReference>
<dbReference type="InterPro" id="IPR013324">
    <property type="entry name" value="RNA_pol_sigma_r3/r4-like"/>
</dbReference>
<dbReference type="SUPFAM" id="SSF88946">
    <property type="entry name" value="Sigma2 domain of RNA polymerase sigma factors"/>
    <property type="match status" value="1"/>
</dbReference>
<dbReference type="InterPro" id="IPR013325">
    <property type="entry name" value="RNA_pol_sigma_r2"/>
</dbReference>
<gene>
    <name evidence="8" type="ORF">GPZ80_01850</name>
</gene>
<evidence type="ECO:0000256" key="2">
    <source>
        <dbReference type="ARBA" id="ARBA00023015"/>
    </source>
</evidence>
<dbReference type="CDD" id="cd06171">
    <property type="entry name" value="Sigma70_r4"/>
    <property type="match status" value="1"/>
</dbReference>
<dbReference type="SUPFAM" id="SSF88659">
    <property type="entry name" value="Sigma3 and sigma4 domains of RNA polymerase sigma factors"/>
    <property type="match status" value="1"/>
</dbReference>
<dbReference type="Proteomes" id="UP000734823">
    <property type="component" value="Unassembled WGS sequence"/>
</dbReference>
<organism evidence="8 9">
    <name type="scientific">Actinokineospora xionganensis</name>
    <dbReference type="NCBI Taxonomy" id="2684470"/>
    <lineage>
        <taxon>Bacteria</taxon>
        <taxon>Bacillati</taxon>
        <taxon>Actinomycetota</taxon>
        <taxon>Actinomycetes</taxon>
        <taxon>Pseudonocardiales</taxon>
        <taxon>Pseudonocardiaceae</taxon>
        <taxon>Actinokineospora</taxon>
    </lineage>
</organism>
<evidence type="ECO:0000256" key="4">
    <source>
        <dbReference type="ARBA" id="ARBA00023125"/>
    </source>
</evidence>
<dbReference type="InterPro" id="IPR013249">
    <property type="entry name" value="RNA_pol_sigma70_r4_t2"/>
</dbReference>
<dbReference type="InterPro" id="IPR036388">
    <property type="entry name" value="WH-like_DNA-bd_sf"/>
</dbReference>
<feature type="region of interest" description="Disordered" evidence="6">
    <location>
        <begin position="103"/>
        <end position="122"/>
    </location>
</feature>
<evidence type="ECO:0000256" key="5">
    <source>
        <dbReference type="ARBA" id="ARBA00023163"/>
    </source>
</evidence>
<dbReference type="PANTHER" id="PTHR43133:SF58">
    <property type="entry name" value="ECF RNA POLYMERASE SIGMA FACTOR SIGD"/>
    <property type="match status" value="1"/>
</dbReference>
<keyword evidence="4" id="KW-0238">DNA-binding</keyword>
<comment type="similarity">
    <text evidence="1">Belongs to the sigma-70 factor family. ECF subfamily.</text>
</comment>
<keyword evidence="3" id="KW-0731">Sigma factor</keyword>
<name>A0ABR7KZV9_9PSEU</name>
<feature type="domain" description="RNA polymerase sigma factor 70 region 4 type 2" evidence="7">
    <location>
        <begin position="131"/>
        <end position="182"/>
    </location>
</feature>
<keyword evidence="2" id="KW-0805">Transcription regulation</keyword>
<dbReference type="InterPro" id="IPR039425">
    <property type="entry name" value="RNA_pol_sigma-70-like"/>
</dbReference>
<dbReference type="RefSeq" id="WP_187217975.1">
    <property type="nucleotide sequence ID" value="NZ_JABVED010000001.1"/>
</dbReference>
<sequence>MTKDTADIARLLERTRAGEHQATSVLFSLLRQRVLPFCRRRTHGWNRAAADADDIAQEVCLAVMVSLSSGRATWDERSFWPLVFGIAEHKIADERRRVIRDRSDPRAELPDDFGNDAGPEEQAVRGESVRALSRLLSILPDHQRELLWWRLGLGMSAAEVAQALGCSTGSVRVRQHRALTRLRKHLEAGGRALPSTALDALACA</sequence>
<dbReference type="NCBIfam" id="TIGR02937">
    <property type="entry name" value="sigma70-ECF"/>
    <property type="match status" value="1"/>
</dbReference>
<dbReference type="Gene3D" id="1.10.1740.10">
    <property type="match status" value="1"/>
</dbReference>
<evidence type="ECO:0000313" key="9">
    <source>
        <dbReference type="Proteomes" id="UP000734823"/>
    </source>
</evidence>
<keyword evidence="5" id="KW-0804">Transcription</keyword>
<evidence type="ECO:0000313" key="8">
    <source>
        <dbReference type="EMBL" id="MBC6445914.1"/>
    </source>
</evidence>